<dbReference type="PANTHER" id="PTHR42763:SF2">
    <property type="entry name" value="ADP-GLUCOSE PHOSPHORYLASE"/>
    <property type="match status" value="1"/>
</dbReference>
<accession>A0ABD3KN80</accession>
<dbReference type="InterPro" id="IPR036265">
    <property type="entry name" value="HIT-like_sf"/>
</dbReference>
<gene>
    <name evidence="1" type="ORF">ACJRO7_016866</name>
</gene>
<reference evidence="1 2" key="1">
    <citation type="submission" date="2024-11" db="EMBL/GenBank/DDBJ databases">
        <title>Chromosome-level genome assembly of Eucalyptus globulus Labill. provides insights into its genome evolution.</title>
        <authorList>
            <person name="Li X."/>
        </authorList>
    </citation>
    <scope>NUCLEOTIDE SEQUENCE [LARGE SCALE GENOMIC DNA]</scope>
    <source>
        <strain evidence="1">CL2024</strain>
        <tissue evidence="1">Fresh tender leaves</tissue>
    </source>
</reference>
<dbReference type="AlphaFoldDB" id="A0ABD3KN80"/>
<protein>
    <submittedName>
        <fullName evidence="1">Uncharacterized protein</fullName>
    </submittedName>
</protein>
<organism evidence="1 2">
    <name type="scientific">Eucalyptus globulus</name>
    <name type="common">Tasmanian blue gum</name>
    <dbReference type="NCBI Taxonomy" id="34317"/>
    <lineage>
        <taxon>Eukaryota</taxon>
        <taxon>Viridiplantae</taxon>
        <taxon>Streptophyta</taxon>
        <taxon>Embryophyta</taxon>
        <taxon>Tracheophyta</taxon>
        <taxon>Spermatophyta</taxon>
        <taxon>Magnoliopsida</taxon>
        <taxon>eudicotyledons</taxon>
        <taxon>Gunneridae</taxon>
        <taxon>Pentapetalae</taxon>
        <taxon>rosids</taxon>
        <taxon>malvids</taxon>
        <taxon>Myrtales</taxon>
        <taxon>Myrtaceae</taxon>
        <taxon>Myrtoideae</taxon>
        <taxon>Eucalypteae</taxon>
        <taxon>Eucalyptus</taxon>
    </lineage>
</organism>
<dbReference type="Proteomes" id="UP001634007">
    <property type="component" value="Unassembled WGS sequence"/>
</dbReference>
<dbReference type="SUPFAM" id="SSF54197">
    <property type="entry name" value="HIT-like"/>
    <property type="match status" value="1"/>
</dbReference>
<dbReference type="EMBL" id="JBJKBG010000004">
    <property type="protein sequence ID" value="KAL3741301.1"/>
    <property type="molecule type" value="Genomic_DNA"/>
</dbReference>
<sequence>MCAPQIFRVPPDPSSDRKIRVIENLYPALDRNLKDADFDFGGGGGCSGDTDVLRGVEFHDVVIETLDHLMHLSDLSPREVGDVILTYKKRIEQLWTFDSIKYLQVFKNHGCLLKLMLRKIDPPFSFLIQTSPVHTSGSQLGSTNYIKIRLQIPFPSIK</sequence>
<evidence type="ECO:0000313" key="2">
    <source>
        <dbReference type="Proteomes" id="UP001634007"/>
    </source>
</evidence>
<dbReference type="Gene3D" id="3.30.428.10">
    <property type="entry name" value="HIT-like"/>
    <property type="match status" value="1"/>
</dbReference>
<name>A0ABD3KN80_EUCGL</name>
<proteinExistence type="predicted"/>
<dbReference type="InterPro" id="IPR053177">
    <property type="entry name" value="ADP-glucose_phosphorylase"/>
</dbReference>
<dbReference type="PANTHER" id="PTHR42763">
    <property type="entry name" value="ADP-GLUCOSE PHOSPHORYLASE"/>
    <property type="match status" value="1"/>
</dbReference>
<keyword evidence="2" id="KW-1185">Reference proteome</keyword>
<comment type="caution">
    <text evidence="1">The sequence shown here is derived from an EMBL/GenBank/DDBJ whole genome shotgun (WGS) entry which is preliminary data.</text>
</comment>
<evidence type="ECO:0000313" key="1">
    <source>
        <dbReference type="EMBL" id="KAL3741301.1"/>
    </source>
</evidence>